<name>A0A562T5X7_CHIJA</name>
<dbReference type="InterPro" id="IPR007383">
    <property type="entry name" value="DUF445"/>
</dbReference>
<keyword evidence="5 6" id="KW-0472">Membrane</keyword>
<dbReference type="PANTHER" id="PTHR35791:SF1">
    <property type="entry name" value="UPF0754 MEMBRANE PROTEIN YHEB"/>
    <property type="match status" value="1"/>
</dbReference>
<organism evidence="7 8">
    <name type="scientific">Chitinophaga japonensis</name>
    <name type="common">Flexibacter japonensis</name>
    <dbReference type="NCBI Taxonomy" id="104662"/>
    <lineage>
        <taxon>Bacteria</taxon>
        <taxon>Pseudomonadati</taxon>
        <taxon>Bacteroidota</taxon>
        <taxon>Chitinophagia</taxon>
        <taxon>Chitinophagales</taxon>
        <taxon>Chitinophagaceae</taxon>
        <taxon>Chitinophaga</taxon>
    </lineage>
</organism>
<sequence>MTIYLIPFISAFIGWFTNWIAIKMLFHPREPRRLGFITLQGIFPKRQRQFAEKLGKLVADELLSFEDIRQKLTDPQKIKSIIPVVEDHLEHFLRKKLPDAMPVLSMFIGDNTIKQIKEVLVAELDSLFPVMIDKYLQNTKDELDLERIVTEKVAGFSSDKLEQILQGIMSREFRFVEILGGVLGFVIGLVQLLMTQPF</sequence>
<keyword evidence="4 6" id="KW-1133">Transmembrane helix</keyword>
<dbReference type="EMBL" id="VLLG01000003">
    <property type="protein sequence ID" value="TWI88902.1"/>
    <property type="molecule type" value="Genomic_DNA"/>
</dbReference>
<protein>
    <submittedName>
        <fullName evidence="7">Uncharacterized protein DUF445</fullName>
    </submittedName>
</protein>
<dbReference type="GO" id="GO:0012505">
    <property type="term" value="C:endomembrane system"/>
    <property type="evidence" value="ECO:0007669"/>
    <property type="project" value="UniProtKB-SubCell"/>
</dbReference>
<dbReference type="OrthoDB" id="9787430at2"/>
<evidence type="ECO:0000256" key="5">
    <source>
        <dbReference type="ARBA" id="ARBA00023136"/>
    </source>
</evidence>
<evidence type="ECO:0000256" key="4">
    <source>
        <dbReference type="ARBA" id="ARBA00022989"/>
    </source>
</evidence>
<dbReference type="PANTHER" id="PTHR35791">
    <property type="entry name" value="UPF0754 MEMBRANE PROTEIN YHEB"/>
    <property type="match status" value="1"/>
</dbReference>
<evidence type="ECO:0000256" key="3">
    <source>
        <dbReference type="ARBA" id="ARBA00022692"/>
    </source>
</evidence>
<accession>A0A562T5X7</accession>
<comment type="subcellular location">
    <subcellularLocation>
        <location evidence="1">Endomembrane system</location>
    </subcellularLocation>
</comment>
<dbReference type="Proteomes" id="UP000316778">
    <property type="component" value="Unassembled WGS sequence"/>
</dbReference>
<comment type="caution">
    <text evidence="7">The sequence shown here is derived from an EMBL/GenBank/DDBJ whole genome shotgun (WGS) entry which is preliminary data.</text>
</comment>
<dbReference type="AlphaFoldDB" id="A0A562T5X7"/>
<comment type="similarity">
    <text evidence="2">Belongs to the UPF0754 family.</text>
</comment>
<evidence type="ECO:0000313" key="8">
    <source>
        <dbReference type="Proteomes" id="UP000316778"/>
    </source>
</evidence>
<feature type="transmembrane region" description="Helical" evidence="6">
    <location>
        <begin position="175"/>
        <end position="194"/>
    </location>
</feature>
<keyword evidence="8" id="KW-1185">Reference proteome</keyword>
<feature type="transmembrane region" description="Helical" evidence="6">
    <location>
        <begin position="6"/>
        <end position="26"/>
    </location>
</feature>
<evidence type="ECO:0000256" key="1">
    <source>
        <dbReference type="ARBA" id="ARBA00004308"/>
    </source>
</evidence>
<reference evidence="7 8" key="1">
    <citation type="journal article" date="2013" name="Stand. Genomic Sci.">
        <title>Genomic Encyclopedia of Type Strains, Phase I: The one thousand microbial genomes (KMG-I) project.</title>
        <authorList>
            <person name="Kyrpides N.C."/>
            <person name="Woyke T."/>
            <person name="Eisen J.A."/>
            <person name="Garrity G."/>
            <person name="Lilburn T.G."/>
            <person name="Beck B.J."/>
            <person name="Whitman W.B."/>
            <person name="Hugenholtz P."/>
            <person name="Klenk H.P."/>
        </authorList>
    </citation>
    <scope>NUCLEOTIDE SEQUENCE [LARGE SCALE GENOMIC DNA]</scope>
    <source>
        <strain evidence="7 8">DSM 13484</strain>
    </source>
</reference>
<proteinExistence type="inferred from homology"/>
<evidence type="ECO:0000256" key="6">
    <source>
        <dbReference type="SAM" id="Phobius"/>
    </source>
</evidence>
<dbReference type="Pfam" id="PF04286">
    <property type="entry name" value="DUF445"/>
    <property type="match status" value="2"/>
</dbReference>
<evidence type="ECO:0000256" key="2">
    <source>
        <dbReference type="ARBA" id="ARBA00008053"/>
    </source>
</evidence>
<dbReference type="RefSeq" id="WP_145715735.1">
    <property type="nucleotide sequence ID" value="NZ_BAAAFY010000001.1"/>
</dbReference>
<gene>
    <name evidence="7" type="ORF">LX66_2991</name>
</gene>
<keyword evidence="3 6" id="KW-0812">Transmembrane</keyword>
<evidence type="ECO:0000313" key="7">
    <source>
        <dbReference type="EMBL" id="TWI88902.1"/>
    </source>
</evidence>